<dbReference type="FunFam" id="3.40.20.10:FF:000018">
    <property type="entry name" value="Coactosin-like 1"/>
    <property type="match status" value="1"/>
</dbReference>
<evidence type="ECO:0000313" key="19">
    <source>
        <dbReference type="Proteomes" id="UP001140217"/>
    </source>
</evidence>
<evidence type="ECO:0000256" key="1">
    <source>
        <dbReference type="ARBA" id="ARBA00004245"/>
    </source>
</evidence>
<comment type="subcellular location">
    <subcellularLocation>
        <location evidence="1">Cytoplasm</location>
        <location evidence="1">Cytoskeleton</location>
    </subcellularLocation>
</comment>
<evidence type="ECO:0000259" key="17">
    <source>
        <dbReference type="PROSITE" id="PS51263"/>
    </source>
</evidence>
<keyword evidence="8" id="KW-0206">Cytoskeleton</keyword>
<comment type="similarity">
    <text evidence="2">Belongs to the methyltransferase superfamily. NTM1 family.</text>
</comment>
<dbReference type="Proteomes" id="UP001140217">
    <property type="component" value="Unassembled WGS sequence"/>
</dbReference>
<dbReference type="GO" id="GO:0005856">
    <property type="term" value="C:cytoskeleton"/>
    <property type="evidence" value="ECO:0007669"/>
    <property type="project" value="UniProtKB-SubCell"/>
</dbReference>
<comment type="catalytic activity">
    <reaction evidence="15">
        <text>N-terminal L-alanyl-L-prolyl-L-lysyl-[protein] + 3 S-adenosyl-L-methionine = N-terminal N,N,N-trimethyl-L-alanyl-L-prolyl-L-lysyl-[protein] + 3 S-adenosyl-L-homocysteine + 3 H(+)</text>
        <dbReference type="Rhea" id="RHEA:54712"/>
        <dbReference type="Rhea" id="RHEA-COMP:13785"/>
        <dbReference type="Rhea" id="RHEA-COMP:13971"/>
        <dbReference type="ChEBI" id="CHEBI:15378"/>
        <dbReference type="ChEBI" id="CHEBI:57856"/>
        <dbReference type="ChEBI" id="CHEBI:59789"/>
        <dbReference type="ChEBI" id="CHEBI:138057"/>
        <dbReference type="ChEBI" id="CHEBI:138315"/>
        <dbReference type="EC" id="2.1.1.244"/>
    </reaction>
</comment>
<dbReference type="PROSITE" id="PS51263">
    <property type="entry name" value="ADF_H"/>
    <property type="match status" value="1"/>
</dbReference>
<dbReference type="InterPro" id="IPR029063">
    <property type="entry name" value="SAM-dependent_MTases_sf"/>
</dbReference>
<dbReference type="PANTHER" id="PTHR12753:SF0">
    <property type="entry name" value="ALPHA N-TERMINAL PROTEIN METHYLTRANSFERASE 1"/>
    <property type="match status" value="1"/>
</dbReference>
<comment type="catalytic activity">
    <reaction evidence="14">
        <text>N-terminal L-prolyl-L-prolyl-L-lysyl-[protein] + 2 S-adenosyl-L-methionine = N-terminal N,N-dimethyl-L-prolyl-L-prolyl-L-lysyl-[protein] + 2 S-adenosyl-L-homocysteine + 2 H(+)</text>
        <dbReference type="Rhea" id="RHEA:54736"/>
        <dbReference type="Rhea" id="RHEA-COMP:13787"/>
        <dbReference type="Rhea" id="RHEA-COMP:13974"/>
        <dbReference type="ChEBI" id="CHEBI:15378"/>
        <dbReference type="ChEBI" id="CHEBI:57856"/>
        <dbReference type="ChEBI" id="CHEBI:59789"/>
        <dbReference type="ChEBI" id="CHEBI:138059"/>
        <dbReference type="ChEBI" id="CHEBI:138318"/>
        <dbReference type="EC" id="2.1.1.244"/>
    </reaction>
</comment>
<dbReference type="OrthoDB" id="1298661at2759"/>
<evidence type="ECO:0000256" key="5">
    <source>
        <dbReference type="ARBA" id="ARBA00022679"/>
    </source>
</evidence>
<dbReference type="Pfam" id="PF05891">
    <property type="entry name" value="Methyltransf_PK"/>
    <property type="match status" value="1"/>
</dbReference>
<keyword evidence="19" id="KW-1185">Reference proteome</keyword>
<reference evidence="18" key="1">
    <citation type="submission" date="2022-07" db="EMBL/GenBank/DDBJ databases">
        <title>Phylogenomic reconstructions and comparative analyses of Kickxellomycotina fungi.</title>
        <authorList>
            <person name="Reynolds N.K."/>
            <person name="Stajich J.E."/>
            <person name="Barry K."/>
            <person name="Grigoriev I.V."/>
            <person name="Crous P."/>
            <person name="Smith M.E."/>
        </authorList>
    </citation>
    <scope>NUCLEOTIDE SEQUENCE</scope>
    <source>
        <strain evidence="18">NBRC 105414</strain>
    </source>
</reference>
<proteinExistence type="inferred from homology"/>
<dbReference type="CDD" id="cd11282">
    <property type="entry name" value="ADF_coactosin_like"/>
    <property type="match status" value="1"/>
</dbReference>
<evidence type="ECO:0000256" key="4">
    <source>
        <dbReference type="ARBA" id="ARBA00022603"/>
    </source>
</evidence>
<dbReference type="EMBL" id="JANBUL010000217">
    <property type="protein sequence ID" value="KAJ2778655.1"/>
    <property type="molecule type" value="Genomic_DNA"/>
</dbReference>
<evidence type="ECO:0000256" key="6">
    <source>
        <dbReference type="ARBA" id="ARBA00022691"/>
    </source>
</evidence>
<evidence type="ECO:0000256" key="15">
    <source>
        <dbReference type="ARBA" id="ARBA00048167"/>
    </source>
</evidence>
<comment type="catalytic activity">
    <reaction evidence="13">
        <text>N-terminal L-seryl-L-prolyl-L-lysyl-[protein] + 3 S-adenosyl-L-methionine = N-terminal N,N,N-trimethyl-L-seryl-L-prolyl-L-lysyl-[protein] + 3 S-adenosyl-L-homocysteine + 3 H(+)</text>
        <dbReference type="Rhea" id="RHEA:54724"/>
        <dbReference type="Rhea" id="RHEA-COMP:13789"/>
        <dbReference type="Rhea" id="RHEA-COMP:13973"/>
        <dbReference type="ChEBI" id="CHEBI:15378"/>
        <dbReference type="ChEBI" id="CHEBI:57856"/>
        <dbReference type="ChEBI" id="CHEBI:59789"/>
        <dbReference type="ChEBI" id="CHEBI:138061"/>
        <dbReference type="ChEBI" id="CHEBI:138317"/>
        <dbReference type="EC" id="2.1.1.244"/>
    </reaction>
</comment>
<dbReference type="InterPro" id="IPR008576">
    <property type="entry name" value="MeTrfase_NTM1"/>
</dbReference>
<name>A0A9W8H461_9FUNG</name>
<comment type="caution">
    <text evidence="18">The sequence shown here is derived from an EMBL/GenBank/DDBJ whole genome shotgun (WGS) entry which is preliminary data.</text>
</comment>
<keyword evidence="6" id="KW-0949">S-adenosyl-L-methionine</keyword>
<evidence type="ECO:0000256" key="3">
    <source>
        <dbReference type="ARBA" id="ARBA00022490"/>
    </source>
</evidence>
<accession>A0A9W8H461</accession>
<dbReference type="GO" id="GO:0032259">
    <property type="term" value="P:methylation"/>
    <property type="evidence" value="ECO:0007669"/>
    <property type="project" value="UniProtKB-KW"/>
</dbReference>
<dbReference type="GO" id="GO:0005737">
    <property type="term" value="C:cytoplasm"/>
    <property type="evidence" value="ECO:0007669"/>
    <property type="project" value="TreeGrafter"/>
</dbReference>
<dbReference type="AlphaFoldDB" id="A0A9W8H461"/>
<dbReference type="SUPFAM" id="SSF53335">
    <property type="entry name" value="S-adenosyl-L-methionine-dependent methyltransferases"/>
    <property type="match status" value="1"/>
</dbReference>
<dbReference type="SMART" id="SM00102">
    <property type="entry name" value="ADF"/>
    <property type="match status" value="1"/>
</dbReference>
<keyword evidence="4" id="KW-0489">Methyltransferase</keyword>
<keyword evidence="7" id="KW-0009">Actin-binding</keyword>
<gene>
    <name evidence="18" type="ORF">H4R18_004469</name>
</gene>
<dbReference type="InterPro" id="IPR029006">
    <property type="entry name" value="ADF-H/Gelsolin-like_dom_sf"/>
</dbReference>
<dbReference type="InterPro" id="IPR002108">
    <property type="entry name" value="ADF-H"/>
</dbReference>
<dbReference type="GO" id="GO:0071885">
    <property type="term" value="F:N-terminal protein N-methyltransferase activity"/>
    <property type="evidence" value="ECO:0007669"/>
    <property type="project" value="UniProtKB-EC"/>
</dbReference>
<evidence type="ECO:0000256" key="7">
    <source>
        <dbReference type="ARBA" id="ARBA00023203"/>
    </source>
</evidence>
<feature type="domain" description="ADF-H" evidence="17">
    <location>
        <begin position="231"/>
        <end position="364"/>
    </location>
</feature>
<dbReference type="Gene3D" id="3.40.50.150">
    <property type="entry name" value="Vaccinia Virus protein VP39"/>
    <property type="match status" value="1"/>
</dbReference>
<dbReference type="SUPFAM" id="SSF55753">
    <property type="entry name" value="Actin depolymerizing proteins"/>
    <property type="match status" value="1"/>
</dbReference>
<evidence type="ECO:0000256" key="14">
    <source>
        <dbReference type="ARBA" id="ARBA00047885"/>
    </source>
</evidence>
<evidence type="ECO:0000256" key="2">
    <source>
        <dbReference type="ARBA" id="ARBA00009059"/>
    </source>
</evidence>
<dbReference type="CDD" id="cd02440">
    <property type="entry name" value="AdoMet_MTases"/>
    <property type="match status" value="1"/>
</dbReference>
<dbReference type="FunFam" id="3.40.50.150:FF:000025">
    <property type="entry name" value="N-terminal Xaa-Pro-Lys N-methyltransferase 1"/>
    <property type="match status" value="1"/>
</dbReference>
<dbReference type="Pfam" id="PF00241">
    <property type="entry name" value="Cofilin_ADF"/>
    <property type="match status" value="1"/>
</dbReference>
<organism evidence="18 19">
    <name type="scientific">Coemansia javaensis</name>
    <dbReference type="NCBI Taxonomy" id="2761396"/>
    <lineage>
        <taxon>Eukaryota</taxon>
        <taxon>Fungi</taxon>
        <taxon>Fungi incertae sedis</taxon>
        <taxon>Zoopagomycota</taxon>
        <taxon>Kickxellomycotina</taxon>
        <taxon>Kickxellomycetes</taxon>
        <taxon>Kickxellales</taxon>
        <taxon>Kickxellaceae</taxon>
        <taxon>Coemansia</taxon>
    </lineage>
</organism>
<protein>
    <recommendedName>
        <fullName evidence="11">Alpha N-terminal protein methyltransferase 1</fullName>
        <ecNumber evidence="10">2.1.1.244</ecNumber>
    </recommendedName>
    <alternativeName>
        <fullName evidence="16">Translation associated element 1</fullName>
    </alternativeName>
    <alternativeName>
        <fullName evidence="12">X-Pro-Lys N-terminal protein methyltransferase 1</fullName>
    </alternativeName>
</protein>
<dbReference type="GO" id="GO:0003779">
    <property type="term" value="F:actin binding"/>
    <property type="evidence" value="ECO:0007669"/>
    <property type="project" value="UniProtKB-KW"/>
</dbReference>
<dbReference type="Gene3D" id="3.40.20.10">
    <property type="entry name" value="Severin"/>
    <property type="match status" value="1"/>
</dbReference>
<evidence type="ECO:0000256" key="9">
    <source>
        <dbReference type="ARBA" id="ARBA00038052"/>
    </source>
</evidence>
<dbReference type="EC" id="2.1.1.244" evidence="10"/>
<evidence type="ECO:0000256" key="8">
    <source>
        <dbReference type="ARBA" id="ARBA00023212"/>
    </source>
</evidence>
<evidence type="ECO:0000256" key="16">
    <source>
        <dbReference type="ARBA" id="ARBA00082558"/>
    </source>
</evidence>
<keyword evidence="3" id="KW-0963">Cytoplasm</keyword>
<evidence type="ECO:0000256" key="11">
    <source>
        <dbReference type="ARBA" id="ARBA00039449"/>
    </source>
</evidence>
<evidence type="ECO:0000256" key="12">
    <source>
        <dbReference type="ARBA" id="ARBA00043129"/>
    </source>
</evidence>
<evidence type="ECO:0000256" key="13">
    <source>
        <dbReference type="ARBA" id="ARBA00047306"/>
    </source>
</evidence>
<sequence length="378" mass="41395">MSEPSKRTFRATQTWYTDADKYWKGVPASVNGMLGGLEFVHGPDVRDSLKFIDDLAAAPGQSMRLGYACDCGAGIGRVTKHTLLPRFDKVDMVEQNRAFLDAAGQQYLKDEAAAGRVCNMFDVGLQDFVPEEGRYDVVWCQWVLSHLTDADLVAFLRRCARGLAPGGAVCVKENLASKGYVVDEEDSSVTRAASVFERLFKSAGMEIVQTRAQTGLPPGIFAVGMWALRPKPGAANPEIAKAYSDVRDDKNETTWLLLTFEDGKKDALVVGHTGTGDIEEMKAHLKQDAAAFGYIRVTMSNDDLSKRTKFVLISWIGQDVGTMRKAKLSVQKSDVTSVLSNFSIEIPASEPSELAADDILTRLRKAGGANYDRQASNY</sequence>
<dbReference type="PANTHER" id="PTHR12753">
    <property type="entry name" value="AD-003 - RELATED"/>
    <property type="match status" value="1"/>
</dbReference>
<comment type="similarity">
    <text evidence="9">Belongs to the actin-binding proteins ADF family. Coactosin subfamily.</text>
</comment>
<evidence type="ECO:0000313" key="18">
    <source>
        <dbReference type="EMBL" id="KAJ2778655.1"/>
    </source>
</evidence>
<keyword evidence="5" id="KW-0808">Transferase</keyword>
<evidence type="ECO:0000256" key="10">
    <source>
        <dbReference type="ARBA" id="ARBA00039112"/>
    </source>
</evidence>